<name>A0A6I3X4K0_9BURK</name>
<dbReference type="SFLD" id="SFLDS00003">
    <property type="entry name" value="Haloacid_Dehalogenase"/>
    <property type="match status" value="1"/>
</dbReference>
<dbReference type="InterPro" id="IPR036412">
    <property type="entry name" value="HAD-like_sf"/>
</dbReference>
<protein>
    <submittedName>
        <fullName evidence="1">Noncanonical pyrimidine nucleotidase, YjjG family</fullName>
    </submittedName>
</protein>
<dbReference type="Proteomes" id="UP000431684">
    <property type="component" value="Unassembled WGS sequence"/>
</dbReference>
<dbReference type="Gene3D" id="3.40.50.1000">
    <property type="entry name" value="HAD superfamily/HAD-like"/>
    <property type="match status" value="1"/>
</dbReference>
<organism evidence="1 2">
    <name type="scientific">Pseudoduganella dura</name>
    <dbReference type="NCBI Taxonomy" id="321982"/>
    <lineage>
        <taxon>Bacteria</taxon>
        <taxon>Pseudomonadati</taxon>
        <taxon>Pseudomonadota</taxon>
        <taxon>Betaproteobacteria</taxon>
        <taxon>Burkholderiales</taxon>
        <taxon>Oxalobacteraceae</taxon>
        <taxon>Telluria group</taxon>
        <taxon>Pseudoduganella</taxon>
    </lineage>
</organism>
<keyword evidence="2" id="KW-1185">Reference proteome</keyword>
<evidence type="ECO:0000313" key="1">
    <source>
        <dbReference type="EMBL" id="MUI11789.1"/>
    </source>
</evidence>
<dbReference type="NCBIfam" id="TIGR02254">
    <property type="entry name" value="YjjG_YfnB"/>
    <property type="match status" value="1"/>
</dbReference>
<dbReference type="InterPro" id="IPR023214">
    <property type="entry name" value="HAD_sf"/>
</dbReference>
<comment type="caution">
    <text evidence="1">The sequence shown here is derived from an EMBL/GenBank/DDBJ whole genome shotgun (WGS) entry which is preliminary data.</text>
</comment>
<sequence>MKHRLFLFDLDDTLLDFKASEHLSFVRTLGALGFSGELAGLFGQYQVINTALWRNFEAGTVSKEFLKVDRFRQTFAANGLDLDPEAASRLFVESLADTVVLVDGAEQLCEALADVGEVGIVTNGAEQIQQLRIASSGLAGHISFVCTSEACGFAKPDVRFFEHAGKLARAFARHEAIIIGDRLDADILGANRYGIESGWFNPGRLANDSAAVPTFEVASLHEVVPALAGLAQPR</sequence>
<reference evidence="1 2" key="1">
    <citation type="submission" date="2019-11" db="EMBL/GenBank/DDBJ databases">
        <title>Draft Genome Sequences of Six Type Strains of the Genus Massilia.</title>
        <authorList>
            <person name="Miess H."/>
            <person name="Frediansyah A."/>
            <person name="Goeker M."/>
            <person name="Gross H."/>
        </authorList>
    </citation>
    <scope>NUCLEOTIDE SEQUENCE [LARGE SCALE GENOMIC DNA]</scope>
    <source>
        <strain evidence="1 2">DSM 17513</strain>
    </source>
</reference>
<dbReference type="GO" id="GO:0008253">
    <property type="term" value="F:5'-nucleotidase activity"/>
    <property type="evidence" value="ECO:0007669"/>
    <property type="project" value="InterPro"/>
</dbReference>
<dbReference type="EMBL" id="WNWM01000002">
    <property type="protein sequence ID" value="MUI11789.1"/>
    <property type="molecule type" value="Genomic_DNA"/>
</dbReference>
<accession>A0A6I3X4K0</accession>
<dbReference type="Pfam" id="PF00702">
    <property type="entry name" value="Hydrolase"/>
    <property type="match status" value="1"/>
</dbReference>
<proteinExistence type="predicted"/>
<dbReference type="PANTHER" id="PTHR47478:SF1">
    <property type="entry name" value="PYRIMIDINE 5'-NUCLEOTIDASE YJJG"/>
    <property type="match status" value="1"/>
</dbReference>
<dbReference type="SFLD" id="SFLDG01129">
    <property type="entry name" value="C1.5:_HAD__Beta-PGM__Phosphata"/>
    <property type="match status" value="1"/>
</dbReference>
<dbReference type="OrthoDB" id="148966at2"/>
<evidence type="ECO:0000313" key="2">
    <source>
        <dbReference type="Proteomes" id="UP000431684"/>
    </source>
</evidence>
<gene>
    <name evidence="1" type="ORF">GJV26_04720</name>
</gene>
<dbReference type="AlphaFoldDB" id="A0A6I3X4K0"/>
<dbReference type="InterPro" id="IPR023198">
    <property type="entry name" value="PGP-like_dom2"/>
</dbReference>
<dbReference type="InterPro" id="IPR011951">
    <property type="entry name" value="HAD-SF_hydro_IA_YjjG/PynA"/>
</dbReference>
<dbReference type="Gene3D" id="1.10.150.240">
    <property type="entry name" value="Putative phosphatase, domain 2"/>
    <property type="match status" value="1"/>
</dbReference>
<dbReference type="InterPro" id="IPR052550">
    <property type="entry name" value="Pyrimidine_5'-ntase_YjjG"/>
</dbReference>
<dbReference type="SUPFAM" id="SSF56784">
    <property type="entry name" value="HAD-like"/>
    <property type="match status" value="1"/>
</dbReference>
<dbReference type="PANTHER" id="PTHR47478">
    <property type="match status" value="1"/>
</dbReference>